<dbReference type="EMBL" id="BAABAH010000006">
    <property type="protein sequence ID" value="GAA3818606.1"/>
    <property type="molecule type" value="Genomic_DNA"/>
</dbReference>
<sequence>MATLVPYRSRPHPGAGPVLLVSSVGGHFTELELVVDALRIDRADRHWAVARHIQTEDRLAGEDVTWSPLVQSREYGKAMRNLRFAMALHRRLRPRLLVSTGAAQAAPHLIAAARSRTPIVYVESVARLDGPSITGRLAASLPNVRLLAPQPGWPKPWAFELDAFSAFEVRPTGTTSPVTSVLVALGSEQFPFDRAVHAVERVLPPTVEVTWQVGNTDCADGLARNRWLTTTELTTAMARADVVITHAGAGSILTALAAGKVPVVLPRRAGRGEHRDDHQVRMAQGLAARGLAVDAGSPEALSLEHLRLAGALQVTRSSQPISVVGTDQIVA</sequence>
<accession>A0ABP7IHJ6</accession>
<gene>
    <name evidence="2" type="ORF">GCM10022242_20540</name>
</gene>
<dbReference type="Proteomes" id="UP001501821">
    <property type="component" value="Unassembled WGS sequence"/>
</dbReference>
<dbReference type="SUPFAM" id="SSF53756">
    <property type="entry name" value="UDP-Glycosyltransferase/glycogen phosphorylase"/>
    <property type="match status" value="1"/>
</dbReference>
<dbReference type="Gene3D" id="3.40.50.2000">
    <property type="entry name" value="Glycogen Phosphorylase B"/>
    <property type="match status" value="2"/>
</dbReference>
<protein>
    <submittedName>
        <fullName evidence="2">Glycosyltransferase</fullName>
    </submittedName>
</protein>
<proteinExistence type="predicted"/>
<evidence type="ECO:0000259" key="1">
    <source>
        <dbReference type="Pfam" id="PF04101"/>
    </source>
</evidence>
<reference evidence="3" key="1">
    <citation type="journal article" date="2019" name="Int. J. Syst. Evol. Microbiol.">
        <title>The Global Catalogue of Microorganisms (GCM) 10K type strain sequencing project: providing services to taxonomists for standard genome sequencing and annotation.</title>
        <authorList>
            <consortium name="The Broad Institute Genomics Platform"/>
            <consortium name="The Broad Institute Genome Sequencing Center for Infectious Disease"/>
            <person name="Wu L."/>
            <person name="Ma J."/>
        </authorList>
    </citation>
    <scope>NUCLEOTIDE SEQUENCE [LARGE SCALE GENOMIC DNA]</scope>
    <source>
        <strain evidence="3">JCM 16953</strain>
    </source>
</reference>
<organism evidence="2 3">
    <name type="scientific">Nocardioides panacisoli</name>
    <dbReference type="NCBI Taxonomy" id="627624"/>
    <lineage>
        <taxon>Bacteria</taxon>
        <taxon>Bacillati</taxon>
        <taxon>Actinomycetota</taxon>
        <taxon>Actinomycetes</taxon>
        <taxon>Propionibacteriales</taxon>
        <taxon>Nocardioidaceae</taxon>
        <taxon>Nocardioides</taxon>
    </lineage>
</organism>
<dbReference type="Pfam" id="PF04101">
    <property type="entry name" value="Glyco_tran_28_C"/>
    <property type="match status" value="1"/>
</dbReference>
<feature type="domain" description="Glycosyl transferase family 28 C-terminal" evidence="1">
    <location>
        <begin position="181"/>
        <end position="302"/>
    </location>
</feature>
<evidence type="ECO:0000313" key="2">
    <source>
        <dbReference type="EMBL" id="GAA3818606.1"/>
    </source>
</evidence>
<keyword evidence="3" id="KW-1185">Reference proteome</keyword>
<dbReference type="InterPro" id="IPR007235">
    <property type="entry name" value="Glyco_trans_28_C"/>
</dbReference>
<dbReference type="PANTHER" id="PTHR21015">
    <property type="entry name" value="UDP-N-ACETYLGLUCOSAMINE--N-ACETYLMURAMYL-(PENTAPEPTIDE) PYROPHOSPHORYL-UNDECAPRENOL N-ACETYLGLUCOSAMINE TRANSFERASE 1"/>
    <property type="match status" value="1"/>
</dbReference>
<comment type="caution">
    <text evidence="2">The sequence shown here is derived from an EMBL/GenBank/DDBJ whole genome shotgun (WGS) entry which is preliminary data.</text>
</comment>
<evidence type="ECO:0000313" key="3">
    <source>
        <dbReference type="Proteomes" id="UP001501821"/>
    </source>
</evidence>
<name>A0ABP7IHJ6_9ACTN</name>
<dbReference type="RefSeq" id="WP_344774996.1">
    <property type="nucleotide sequence ID" value="NZ_BAABAH010000006.1"/>
</dbReference>
<dbReference type="PANTHER" id="PTHR21015:SF22">
    <property type="entry name" value="GLYCOSYLTRANSFERASE"/>
    <property type="match status" value="1"/>
</dbReference>